<feature type="transmembrane region" description="Helical" evidence="7">
    <location>
        <begin position="1023"/>
        <end position="1039"/>
    </location>
</feature>
<dbReference type="InterPro" id="IPR002541">
    <property type="entry name" value="Cyt_c_assembly"/>
</dbReference>
<dbReference type="InterPro" id="IPR045062">
    <property type="entry name" value="Cyt_c_biogenesis_CcsA/CcmC"/>
</dbReference>
<dbReference type="Proteomes" id="UP000256379">
    <property type="component" value="Unassembled WGS sequence"/>
</dbReference>
<comment type="caution">
    <text evidence="10">The sequence shown here is derived from an EMBL/GenBank/DDBJ whole genome shotgun (WGS) entry which is preliminary data.</text>
</comment>
<feature type="transmembrane region" description="Helical" evidence="7">
    <location>
        <begin position="747"/>
        <end position="766"/>
    </location>
</feature>
<keyword evidence="3" id="KW-0201">Cytochrome c-type biogenesis</keyword>
<name>A0A3D8IR15_9HELI</name>
<keyword evidence="5 7" id="KW-0472">Membrane</keyword>
<organism evidence="10 11">
    <name type="scientific">Helicobacter didelphidarum</name>
    <dbReference type="NCBI Taxonomy" id="2040648"/>
    <lineage>
        <taxon>Bacteria</taxon>
        <taxon>Pseudomonadati</taxon>
        <taxon>Campylobacterota</taxon>
        <taxon>Epsilonproteobacteria</taxon>
        <taxon>Campylobacterales</taxon>
        <taxon>Helicobacteraceae</taxon>
        <taxon>Helicobacter</taxon>
    </lineage>
</organism>
<dbReference type="Pfam" id="PF01578">
    <property type="entry name" value="Cytochrom_C_asm"/>
    <property type="match status" value="1"/>
</dbReference>
<feature type="transmembrane region" description="Helical" evidence="7">
    <location>
        <begin position="61"/>
        <end position="80"/>
    </location>
</feature>
<feature type="compositionally biased region" description="Basic and acidic residues" evidence="6">
    <location>
        <begin position="431"/>
        <end position="442"/>
    </location>
</feature>
<evidence type="ECO:0000313" key="10">
    <source>
        <dbReference type="EMBL" id="RDU67699.1"/>
    </source>
</evidence>
<protein>
    <submittedName>
        <fullName evidence="10">Cytochrome c-type biogenesis protein CcsB</fullName>
    </submittedName>
</protein>
<accession>A0A3D8IR15</accession>
<feature type="transmembrane region" description="Helical" evidence="7">
    <location>
        <begin position="372"/>
        <end position="390"/>
    </location>
</feature>
<dbReference type="GO" id="GO:0005886">
    <property type="term" value="C:plasma membrane"/>
    <property type="evidence" value="ECO:0007669"/>
    <property type="project" value="TreeGrafter"/>
</dbReference>
<feature type="transmembrane region" description="Helical" evidence="7">
    <location>
        <begin position="920"/>
        <end position="940"/>
    </location>
</feature>
<evidence type="ECO:0000256" key="1">
    <source>
        <dbReference type="ARBA" id="ARBA00004141"/>
    </source>
</evidence>
<evidence type="ECO:0000313" key="11">
    <source>
        <dbReference type="Proteomes" id="UP000256379"/>
    </source>
</evidence>
<evidence type="ECO:0000259" key="8">
    <source>
        <dbReference type="Pfam" id="PF01578"/>
    </source>
</evidence>
<evidence type="ECO:0000256" key="6">
    <source>
        <dbReference type="SAM" id="MobiDB-lite"/>
    </source>
</evidence>
<feature type="transmembrane region" description="Helical" evidence="7">
    <location>
        <begin position="955"/>
        <end position="973"/>
    </location>
</feature>
<dbReference type="EMBL" id="NXLQ01000001">
    <property type="protein sequence ID" value="RDU67699.1"/>
    <property type="molecule type" value="Genomic_DNA"/>
</dbReference>
<dbReference type="Pfam" id="PF05140">
    <property type="entry name" value="ResB"/>
    <property type="match status" value="1"/>
</dbReference>
<feature type="transmembrane region" description="Helical" evidence="7">
    <location>
        <begin position="980"/>
        <end position="1003"/>
    </location>
</feature>
<sequence length="1049" mass="121074">MLVYAIAIGWATFIEKDFGTLVANDVIYHSWWFEFLNVWLLINILGCMYKSAKINLKVNVQIFHIALVIIIIGAGITRYFGFEGRMVLADGETSSFIASNDSFLNVLVSNDVGDDGTQSDIIPLESFKKGYDIMLSPYVRFSSFDLDTKEVFDKKLRIKSINVINYSLASLFSEAAKEKKEVSDQEIKEKQKENHYVAKFEVEYDGITKEMFLSNRGEIRSERFGNRYVTLSWGPKSILLPFSLKLEKFEVLTYPGSLLESSFASYVEVIDPEHTNYKYKIFMNNVLDYRGYRFFQSEYNVERDENGEMKRDETGMPIYTGTILAVNNDPGKVPTYIGYTLMILGAIWLLFDNSSRFRKLSNCVKSQKIFSVLIPFTISFFAISVPHVGFAQDSIQLSSEESLVKNDMEKHLVLDSNNFFLALNESKKIESSSSQRKDEENISKQTDTEDSEEVKKRLEQFVAYNKSIEQKNQKLEPLINDMSKEAIQKRVDGLKKIPKKSLKIFAKLQIQGMEGRVKLFDTYSDEVMRKIVGKTHIYGLDHNQFLLGIMVMPKDMAKLRFIKVKDPEIRKLLGVLDKEYVSFEDLFYSDKLDDVYDFATYHDQRLMGRFLSAYKLYHFSNIARKKPEWERNEFDKEVLKLDEKMDMLLPYSIWDYMKIFPEVGDDNWKIMGNPHLSKDLFTKYFYLSFITESRMGINLHEWKDFDTAIDLLHRYQRNTAGKLLLDSTHVKSELLLNQLNIFPVVEYFYLCIGILLFFIALIAIIVNKKIPKWLGKGLYSILLIAFLGHTLGLILRWYIGGHAPWSNPYESMLYIAWASALSGIIILRKSYFAMCGASFLAGMALVVAHWGFMDPYIGNLQPVLHSYWLNIHVAVIVASYGFLGLSLMLGVTNLILFIFRKESRPQIDKSIVSLSAINEMSMIIGILMLIVGTFLGGVWANESWGRYWSWDSKETWSLVSVGVYACVLHVRLLRPLYLPYIFNVFAVLAFYSIIMTYFGVNYYLATGLHSYARGDVGGINAKIYLALILTFLLIFISFFKRKLMFNKDF</sequence>
<feature type="domain" description="ResB-like" evidence="9">
    <location>
        <begin position="233"/>
        <end position="303"/>
    </location>
</feature>
<evidence type="ECO:0000256" key="4">
    <source>
        <dbReference type="ARBA" id="ARBA00022989"/>
    </source>
</evidence>
<reference evidence="10 11" key="1">
    <citation type="submission" date="2018-04" db="EMBL/GenBank/DDBJ databases">
        <title>Novel Campyloabacter and Helicobacter Species and Strains.</title>
        <authorList>
            <person name="Mannion A.J."/>
            <person name="Shen Z."/>
            <person name="Fox J.G."/>
        </authorList>
    </citation>
    <scope>NUCLEOTIDE SEQUENCE [LARGE SCALE GENOMIC DNA]</scope>
    <source>
        <strain evidence="10 11">MIT 17-337</strain>
    </source>
</reference>
<dbReference type="AlphaFoldDB" id="A0A3D8IR15"/>
<proteinExistence type="predicted"/>
<feature type="transmembrane region" description="Helical" evidence="7">
    <location>
        <begin position="811"/>
        <end position="827"/>
    </location>
</feature>
<dbReference type="GO" id="GO:0020037">
    <property type="term" value="F:heme binding"/>
    <property type="evidence" value="ECO:0007669"/>
    <property type="project" value="InterPro"/>
</dbReference>
<evidence type="ECO:0000256" key="3">
    <source>
        <dbReference type="ARBA" id="ARBA00022748"/>
    </source>
</evidence>
<feature type="transmembrane region" description="Helical" evidence="7">
    <location>
        <begin position="834"/>
        <end position="853"/>
    </location>
</feature>
<dbReference type="GO" id="GO:0017004">
    <property type="term" value="P:cytochrome complex assembly"/>
    <property type="evidence" value="ECO:0007669"/>
    <property type="project" value="UniProtKB-KW"/>
</dbReference>
<feature type="transmembrane region" description="Helical" evidence="7">
    <location>
        <begin position="778"/>
        <end position="799"/>
    </location>
</feature>
<keyword evidence="2 7" id="KW-0812">Transmembrane</keyword>
<evidence type="ECO:0000256" key="5">
    <source>
        <dbReference type="ARBA" id="ARBA00023136"/>
    </source>
</evidence>
<feature type="region of interest" description="Disordered" evidence="6">
    <location>
        <begin position="431"/>
        <end position="453"/>
    </location>
</feature>
<feature type="transmembrane region" description="Helical" evidence="7">
    <location>
        <begin position="333"/>
        <end position="351"/>
    </location>
</feature>
<evidence type="ECO:0000256" key="7">
    <source>
        <dbReference type="SAM" id="Phobius"/>
    </source>
</evidence>
<feature type="domain" description="Cytochrome c assembly protein" evidence="8">
    <location>
        <begin position="805"/>
        <end position="1004"/>
    </location>
</feature>
<gene>
    <name evidence="10" type="ORF">CQA53_00290</name>
</gene>
<evidence type="ECO:0000256" key="2">
    <source>
        <dbReference type="ARBA" id="ARBA00022692"/>
    </source>
</evidence>
<dbReference type="InterPro" id="IPR007816">
    <property type="entry name" value="ResB-like_domain"/>
</dbReference>
<dbReference type="OrthoDB" id="9814290at2"/>
<dbReference type="PANTHER" id="PTHR30071:SF1">
    <property type="entry name" value="CYTOCHROME B_B6 PROTEIN-RELATED"/>
    <property type="match status" value="1"/>
</dbReference>
<comment type="subcellular location">
    <subcellularLocation>
        <location evidence="1">Membrane</location>
        <topology evidence="1">Multi-pass membrane protein</topology>
    </subcellularLocation>
</comment>
<keyword evidence="4 7" id="KW-1133">Transmembrane helix</keyword>
<evidence type="ECO:0000259" key="9">
    <source>
        <dbReference type="Pfam" id="PF05140"/>
    </source>
</evidence>
<feature type="transmembrane region" description="Helical" evidence="7">
    <location>
        <begin position="873"/>
        <end position="899"/>
    </location>
</feature>
<dbReference type="PANTHER" id="PTHR30071">
    <property type="entry name" value="HEME EXPORTER PROTEIN C"/>
    <property type="match status" value="1"/>
</dbReference>
<keyword evidence="11" id="KW-1185">Reference proteome</keyword>
<feature type="transmembrane region" description="Helical" evidence="7">
    <location>
        <begin position="31"/>
        <end position="49"/>
    </location>
</feature>